<accession>A0A517DVQ4</accession>
<evidence type="ECO:0000313" key="1">
    <source>
        <dbReference type="EMBL" id="QDR81440.1"/>
    </source>
</evidence>
<dbReference type="KEGG" id="sted:SPTER_28230"/>
<protein>
    <submittedName>
        <fullName evidence="1">Uncharacterized protein</fullName>
    </submittedName>
</protein>
<dbReference type="AlphaFoldDB" id="A0A517DVQ4"/>
<proteinExistence type="predicted"/>
<organism evidence="1 2">
    <name type="scientific">Sporomusa termitida</name>
    <dbReference type="NCBI Taxonomy" id="2377"/>
    <lineage>
        <taxon>Bacteria</taxon>
        <taxon>Bacillati</taxon>
        <taxon>Bacillota</taxon>
        <taxon>Negativicutes</taxon>
        <taxon>Selenomonadales</taxon>
        <taxon>Sporomusaceae</taxon>
        <taxon>Sporomusa</taxon>
    </lineage>
</organism>
<dbReference type="EMBL" id="CP036259">
    <property type="protein sequence ID" value="QDR81440.1"/>
    <property type="molecule type" value="Genomic_DNA"/>
</dbReference>
<keyword evidence="2" id="KW-1185">Reference proteome</keyword>
<gene>
    <name evidence="1" type="ORF">SPTER_28230</name>
</gene>
<sequence length="51" mass="6105">MMNNSIKIFSLILVMFMKKLNKLMHAMMKKIIDKLHNVRDLLLKPDFWLGT</sequence>
<name>A0A517DVQ4_9FIRM</name>
<reference evidence="1 2" key="1">
    <citation type="submission" date="2019-02" db="EMBL/GenBank/DDBJ databases">
        <title>Closed genome of Sporomusa termitida DSM 4440.</title>
        <authorList>
            <person name="Poehlein A."/>
            <person name="Daniel R."/>
        </authorList>
    </citation>
    <scope>NUCLEOTIDE SEQUENCE [LARGE SCALE GENOMIC DNA]</scope>
    <source>
        <strain evidence="1 2">DSM 4440</strain>
    </source>
</reference>
<evidence type="ECO:0000313" key="2">
    <source>
        <dbReference type="Proteomes" id="UP000320776"/>
    </source>
</evidence>
<dbReference type="Proteomes" id="UP000320776">
    <property type="component" value="Chromosome"/>
</dbReference>